<dbReference type="InterPro" id="IPR004509">
    <property type="entry name" value="Competence_ComEA_HhH"/>
</dbReference>
<dbReference type="EMBL" id="FOGF01000014">
    <property type="protein sequence ID" value="SER00021.1"/>
    <property type="molecule type" value="Genomic_DNA"/>
</dbReference>
<dbReference type="GO" id="GO:0015627">
    <property type="term" value="C:type II protein secretion system complex"/>
    <property type="evidence" value="ECO:0007669"/>
    <property type="project" value="TreeGrafter"/>
</dbReference>
<evidence type="ECO:0000313" key="3">
    <source>
        <dbReference type="EMBL" id="SER00021.1"/>
    </source>
</evidence>
<dbReference type="AlphaFoldDB" id="A0A1H9KLI0"/>
<proteinExistence type="predicted"/>
<keyword evidence="4" id="KW-1185">Reference proteome</keyword>
<dbReference type="Gene3D" id="1.10.150.280">
    <property type="entry name" value="AF1531-like domain"/>
    <property type="match status" value="1"/>
</dbReference>
<dbReference type="PANTHER" id="PTHR21180">
    <property type="entry name" value="ENDONUCLEASE/EXONUCLEASE/PHOSPHATASE FAMILY DOMAIN-CONTAINING PROTEIN 1"/>
    <property type="match status" value="1"/>
</dbReference>
<dbReference type="NCBIfam" id="TIGR00426">
    <property type="entry name" value="competence protein ComEA helix-hairpin-helix repeat region"/>
    <property type="match status" value="1"/>
</dbReference>
<dbReference type="GO" id="GO:0003677">
    <property type="term" value="F:DNA binding"/>
    <property type="evidence" value="ECO:0007669"/>
    <property type="project" value="InterPro"/>
</dbReference>
<keyword evidence="1" id="KW-0472">Membrane</keyword>
<dbReference type="InterPro" id="IPR003583">
    <property type="entry name" value="Hlx-hairpin-Hlx_DNA-bd_motif"/>
</dbReference>
<keyword evidence="1" id="KW-1133">Transmembrane helix</keyword>
<reference evidence="3 4" key="1">
    <citation type="submission" date="2016-10" db="EMBL/GenBank/DDBJ databases">
        <authorList>
            <person name="de Groot N.N."/>
        </authorList>
    </citation>
    <scope>NUCLEOTIDE SEQUENCE [LARGE SCALE GENOMIC DNA]</scope>
    <source>
        <strain evidence="3 4">DSM 15827</strain>
    </source>
</reference>
<name>A0A1H9KLI0_9LACT</name>
<dbReference type="OrthoDB" id="9790239at2"/>
<sequence length="213" mass="23548">MTTNNFVQYVKEKVQEHPVVYGAFALFFLVLVIGGTWKLISKPTPQANFMEIEEFNPSEERSSSEASFIYVDIKGEVQYPGVYQVDVDCRLLDLIDKAGGFTNKANDQQVNLAQKLTDQAMIVIPSIEQVTDNSSMAVEEVMIKTPDSQSGKININTAGIEELTTLSGIGEKKAQQIIDYREENGSFKAVDDLVNVSGIGQKTVEKLKAEVCI</sequence>
<evidence type="ECO:0000256" key="1">
    <source>
        <dbReference type="SAM" id="Phobius"/>
    </source>
</evidence>
<feature type="domain" description="Helix-hairpin-helix DNA-binding motif class 1" evidence="2">
    <location>
        <begin position="161"/>
        <end position="180"/>
    </location>
</feature>
<accession>A0A1H9KLI0</accession>
<keyword evidence="1" id="KW-0812">Transmembrane</keyword>
<dbReference type="STRING" id="137733.SAMN05421767_11437"/>
<dbReference type="InterPro" id="IPR051675">
    <property type="entry name" value="Endo/Exo/Phosphatase_dom_1"/>
</dbReference>
<dbReference type="Pfam" id="PF12836">
    <property type="entry name" value="HHH_3"/>
    <property type="match status" value="1"/>
</dbReference>
<dbReference type="SUPFAM" id="SSF47781">
    <property type="entry name" value="RuvA domain 2-like"/>
    <property type="match status" value="1"/>
</dbReference>
<dbReference type="RefSeq" id="WP_089746524.1">
    <property type="nucleotide sequence ID" value="NZ_FOGF01000014.1"/>
</dbReference>
<protein>
    <submittedName>
        <fullName evidence="3">Competence protein ComEA</fullName>
    </submittedName>
</protein>
<dbReference type="PANTHER" id="PTHR21180:SF32">
    <property type="entry name" value="ENDONUCLEASE_EXONUCLEASE_PHOSPHATASE FAMILY DOMAIN-CONTAINING PROTEIN 1"/>
    <property type="match status" value="1"/>
</dbReference>
<gene>
    <name evidence="3" type="ORF">SAMN05421767_11437</name>
</gene>
<organism evidence="3 4">
    <name type="scientific">Granulicatella balaenopterae</name>
    <dbReference type="NCBI Taxonomy" id="137733"/>
    <lineage>
        <taxon>Bacteria</taxon>
        <taxon>Bacillati</taxon>
        <taxon>Bacillota</taxon>
        <taxon>Bacilli</taxon>
        <taxon>Lactobacillales</taxon>
        <taxon>Carnobacteriaceae</taxon>
        <taxon>Granulicatella</taxon>
    </lineage>
</organism>
<dbReference type="Pfam" id="PF10531">
    <property type="entry name" value="SLBB"/>
    <property type="match status" value="1"/>
</dbReference>
<dbReference type="SMART" id="SM00278">
    <property type="entry name" value="HhH1"/>
    <property type="match status" value="2"/>
</dbReference>
<dbReference type="InterPro" id="IPR019554">
    <property type="entry name" value="Soluble_ligand-bd"/>
</dbReference>
<feature type="domain" description="Helix-hairpin-helix DNA-binding motif class 1" evidence="2">
    <location>
        <begin position="191"/>
        <end position="210"/>
    </location>
</feature>
<dbReference type="InterPro" id="IPR010994">
    <property type="entry name" value="RuvA_2-like"/>
</dbReference>
<evidence type="ECO:0000313" key="4">
    <source>
        <dbReference type="Proteomes" id="UP000198556"/>
    </source>
</evidence>
<dbReference type="Gene3D" id="3.10.560.10">
    <property type="entry name" value="Outer membrane lipoprotein wza domain like"/>
    <property type="match status" value="1"/>
</dbReference>
<dbReference type="GO" id="GO:0015628">
    <property type="term" value="P:protein secretion by the type II secretion system"/>
    <property type="evidence" value="ECO:0007669"/>
    <property type="project" value="TreeGrafter"/>
</dbReference>
<evidence type="ECO:0000259" key="2">
    <source>
        <dbReference type="SMART" id="SM00278"/>
    </source>
</evidence>
<dbReference type="Proteomes" id="UP000198556">
    <property type="component" value="Unassembled WGS sequence"/>
</dbReference>
<feature type="transmembrane region" description="Helical" evidence="1">
    <location>
        <begin position="20"/>
        <end position="40"/>
    </location>
</feature>
<dbReference type="GO" id="GO:0006281">
    <property type="term" value="P:DNA repair"/>
    <property type="evidence" value="ECO:0007669"/>
    <property type="project" value="InterPro"/>
</dbReference>